<dbReference type="Pfam" id="PF09669">
    <property type="entry name" value="Phage_pRha"/>
    <property type="match status" value="1"/>
</dbReference>
<dbReference type="Proteomes" id="UP000286908">
    <property type="component" value="Unassembled WGS sequence"/>
</dbReference>
<reference evidence="1 2" key="1">
    <citation type="submission" date="2017-08" db="EMBL/GenBank/DDBJ databases">
        <title>Draft genome sequence of pheromone producing symbiont Morganella morganii, of the female New Zealand grass grub Costelytra giveni.</title>
        <authorList>
            <person name="Laugraud A."/>
            <person name="Young S.D."/>
            <person name="Hurst M.H."/>
        </authorList>
    </citation>
    <scope>NUCLEOTIDE SEQUENCE [LARGE SCALE GENOMIC DNA]</scope>
    <source>
        <strain evidence="1 2">MMsCG</strain>
    </source>
</reference>
<dbReference type="OrthoDB" id="79831at2"/>
<accession>A0A433ZTF8</accession>
<organism evidence="1 2">
    <name type="scientific">Morganella morganii</name>
    <name type="common">Proteus morganii</name>
    <dbReference type="NCBI Taxonomy" id="582"/>
    <lineage>
        <taxon>Bacteria</taxon>
        <taxon>Pseudomonadati</taxon>
        <taxon>Pseudomonadota</taxon>
        <taxon>Gammaproteobacteria</taxon>
        <taxon>Enterobacterales</taxon>
        <taxon>Morganellaceae</taxon>
        <taxon>Morganella</taxon>
    </lineage>
</organism>
<dbReference type="EMBL" id="NRQY01000001">
    <property type="protein sequence ID" value="RUT65396.1"/>
    <property type="molecule type" value="Genomic_DNA"/>
</dbReference>
<dbReference type="AlphaFoldDB" id="A0A433ZTF8"/>
<name>A0A433ZTF8_MORMO</name>
<evidence type="ECO:0000313" key="1">
    <source>
        <dbReference type="EMBL" id="RUT65396.1"/>
    </source>
</evidence>
<evidence type="ECO:0000313" key="2">
    <source>
        <dbReference type="Proteomes" id="UP000286908"/>
    </source>
</evidence>
<sequence length="260" mass="29778">MTNKSPVKKPVVLIHEGKAVTTSKSVADFFTKRHDNVVQKLKTLDCSEKFNALNFKVVEYTDSKGEKRPMYEMTKDGFVFLVMGFTGKKAAQFKEAYIAEFNRMEAELLSAKKSTVDQRTPLRDAVNLLVSKKGLMYPEAYSIVHQRFSVESIDELQSEQLPAAIEYVHRLALEGEYIPKEAPREITHRRVNKDIDVHNVNALAKHYEAIYTAWKVELYPALRNVNSPIAGRLYDRFKDGYAFLRYLQESLSGKHPALIN</sequence>
<dbReference type="InterPro" id="IPR014054">
    <property type="entry name" value="Phage_regulatory_Rha"/>
</dbReference>
<evidence type="ECO:0008006" key="3">
    <source>
        <dbReference type="Google" id="ProtNLM"/>
    </source>
</evidence>
<dbReference type="NCBIfam" id="TIGR02681">
    <property type="entry name" value="phage_pRha"/>
    <property type="match status" value="1"/>
</dbReference>
<gene>
    <name evidence="1" type="ORF">CKG00_02510</name>
</gene>
<proteinExistence type="predicted"/>
<comment type="caution">
    <text evidence="1">The sequence shown here is derived from an EMBL/GenBank/DDBJ whole genome shotgun (WGS) entry which is preliminary data.</text>
</comment>
<protein>
    <recommendedName>
        <fullName evidence="3">Rha family transcriptional regulator</fullName>
    </recommendedName>
</protein>